<dbReference type="Pfam" id="PF12850">
    <property type="entry name" value="Metallophos_2"/>
    <property type="match status" value="1"/>
</dbReference>
<evidence type="ECO:0000259" key="2">
    <source>
        <dbReference type="Pfam" id="PF12850"/>
    </source>
</evidence>
<sequence>MKIAILSDIHSNVYALQAVINDAKSKNVDMMINAGDSFYGPIEPRATYELLRENNFVNICGNQDREILEASLEQLENNPTLKYVYENLGEEVLYWIQDLPFEKFLGKDLYVTHGTQHDDSVYLLEDVSSGKVQLRDDKKIIELLDDVESKFVICGHSHTPRCVNLSTGQVVINPGSVGLQAYKDNLPNEHIIENAYPEATYIILEVNSSEYNIELVKVAYDYEKAASIAESNGREDWAYTIRTGKLFPSS</sequence>
<keyword evidence="4" id="KW-1185">Reference proteome</keyword>
<feature type="domain" description="Calcineurin-like phosphoesterase" evidence="2">
    <location>
        <begin position="1"/>
        <end position="183"/>
    </location>
</feature>
<dbReference type="Gene3D" id="3.60.21.10">
    <property type="match status" value="1"/>
</dbReference>
<dbReference type="PIRSF" id="PIRSF000883">
    <property type="entry name" value="Pesterase_MJ0912"/>
    <property type="match status" value="1"/>
</dbReference>
<dbReference type="PANTHER" id="PTHR42850">
    <property type="entry name" value="METALLOPHOSPHOESTERASE"/>
    <property type="match status" value="1"/>
</dbReference>
<comment type="similarity">
    <text evidence="1">Belongs to the metallophosphoesterase superfamily. YfcE family.</text>
</comment>
<dbReference type="eggNOG" id="COG0639">
    <property type="taxonomic scope" value="Bacteria"/>
</dbReference>
<dbReference type="GO" id="GO:0005737">
    <property type="term" value="C:cytoplasm"/>
    <property type="evidence" value="ECO:0007669"/>
    <property type="project" value="TreeGrafter"/>
</dbReference>
<protein>
    <submittedName>
        <fullName evidence="3">Metallophosphoesterase</fullName>
    </submittedName>
</protein>
<reference evidence="3 4" key="1">
    <citation type="journal article" date="2010" name="Stand. Genomic Sci.">
        <title>Complete genome sequence of Arcobacter nitrofigilis type strain (CI).</title>
        <authorList>
            <person name="Pati A."/>
            <person name="Gronow S."/>
            <person name="Lapidus A."/>
            <person name="Copeland A."/>
            <person name="Glavina Del Rio T."/>
            <person name="Nolan M."/>
            <person name="Lucas S."/>
            <person name="Tice H."/>
            <person name="Cheng J.F."/>
            <person name="Han C."/>
            <person name="Chertkov O."/>
            <person name="Bruce D."/>
            <person name="Tapia R."/>
            <person name="Goodwin L."/>
            <person name="Pitluck S."/>
            <person name="Liolios K."/>
            <person name="Ivanova N."/>
            <person name="Mavromatis K."/>
            <person name="Chen A."/>
            <person name="Palaniappan K."/>
            <person name="Land M."/>
            <person name="Hauser L."/>
            <person name="Chang Y.J."/>
            <person name="Jeffries C.D."/>
            <person name="Detter J.C."/>
            <person name="Rohde M."/>
            <person name="Goker M."/>
            <person name="Bristow J."/>
            <person name="Eisen J.A."/>
            <person name="Markowitz V."/>
            <person name="Hugenholtz P."/>
            <person name="Klenk H.P."/>
            <person name="Kyrpides N.C."/>
        </authorList>
    </citation>
    <scope>NUCLEOTIDE SEQUENCE [LARGE SCALE GENOMIC DNA]</scope>
    <source>
        <strain evidence="4">ATCC 33309 / DSM 7299 / CCUG 15893 / LMG 7604 / NCTC 12251 / CI</strain>
    </source>
</reference>
<dbReference type="InterPro" id="IPR050126">
    <property type="entry name" value="Ap4A_hydrolase"/>
</dbReference>
<dbReference type="HOGENOM" id="CLU_074761_0_1_7"/>
<dbReference type="RefSeq" id="WP_013135256.1">
    <property type="nucleotide sequence ID" value="NC_014166.1"/>
</dbReference>
<dbReference type="KEGG" id="ant:Arnit_1454"/>
<gene>
    <name evidence="3" type="ordered locus">Arnit_1454</name>
</gene>
<dbReference type="STRING" id="572480.Arnit_1454"/>
<dbReference type="AlphaFoldDB" id="D5V5H6"/>
<dbReference type="InterPro" id="IPR011152">
    <property type="entry name" value="Pesterase_MJ0912"/>
</dbReference>
<evidence type="ECO:0000256" key="1">
    <source>
        <dbReference type="ARBA" id="ARBA00008950"/>
    </source>
</evidence>
<dbReference type="SUPFAM" id="SSF56300">
    <property type="entry name" value="Metallo-dependent phosphatases"/>
    <property type="match status" value="1"/>
</dbReference>
<dbReference type="EMBL" id="CP001999">
    <property type="protein sequence ID" value="ADG93111.1"/>
    <property type="molecule type" value="Genomic_DNA"/>
</dbReference>
<organism evidence="3 4">
    <name type="scientific">Arcobacter nitrofigilis (strain ATCC 33309 / DSM 7299 / CCUG 15893 / LMG 7604 / NCTC 12251 / CI)</name>
    <name type="common">Campylobacter nitrofigilis</name>
    <dbReference type="NCBI Taxonomy" id="572480"/>
    <lineage>
        <taxon>Bacteria</taxon>
        <taxon>Pseudomonadati</taxon>
        <taxon>Campylobacterota</taxon>
        <taxon>Epsilonproteobacteria</taxon>
        <taxon>Campylobacterales</taxon>
        <taxon>Arcobacteraceae</taxon>
        <taxon>Arcobacter</taxon>
    </lineage>
</organism>
<dbReference type="Proteomes" id="UP000000939">
    <property type="component" value="Chromosome"/>
</dbReference>
<dbReference type="PANTHER" id="PTHR42850:SF2">
    <property type="entry name" value="BLL5683 PROTEIN"/>
    <property type="match status" value="1"/>
</dbReference>
<accession>D5V5H6</accession>
<dbReference type="OrthoDB" id="9813918at2"/>
<dbReference type="GO" id="GO:0016791">
    <property type="term" value="F:phosphatase activity"/>
    <property type="evidence" value="ECO:0007669"/>
    <property type="project" value="TreeGrafter"/>
</dbReference>
<name>D5V5H6_ARCNC</name>
<evidence type="ECO:0000313" key="3">
    <source>
        <dbReference type="EMBL" id="ADG93111.1"/>
    </source>
</evidence>
<dbReference type="InterPro" id="IPR029052">
    <property type="entry name" value="Metallo-depent_PP-like"/>
</dbReference>
<proteinExistence type="inferred from homology"/>
<dbReference type="InterPro" id="IPR024654">
    <property type="entry name" value="Calcineurin-like_PHP_lpxH"/>
</dbReference>
<evidence type="ECO:0000313" key="4">
    <source>
        <dbReference type="Proteomes" id="UP000000939"/>
    </source>
</evidence>